<keyword evidence="6" id="KW-0547">Nucleotide-binding</keyword>
<keyword evidence="11" id="KW-0175">Coiled coil</keyword>
<keyword evidence="2 13" id="KW-0808">Transferase</keyword>
<evidence type="ECO:0000256" key="7">
    <source>
        <dbReference type="ARBA" id="ARBA00022800"/>
    </source>
</evidence>
<dbReference type="NCBIfam" id="TIGR02692">
    <property type="entry name" value="tRNA_CCA_actino"/>
    <property type="match status" value="1"/>
</dbReference>
<dbReference type="InterPro" id="IPR002646">
    <property type="entry name" value="PolA_pol_head_dom"/>
</dbReference>
<dbReference type="InterPro" id="IPR032828">
    <property type="entry name" value="PolyA_RNA-bd"/>
</dbReference>
<dbReference type="InterPro" id="IPR043519">
    <property type="entry name" value="NT_sf"/>
</dbReference>
<dbReference type="GO" id="GO:0046872">
    <property type="term" value="F:metal ion binding"/>
    <property type="evidence" value="ECO:0007669"/>
    <property type="project" value="UniProtKB-KW"/>
</dbReference>
<comment type="cofactor">
    <cofactor evidence="1">
        <name>Mg(2+)</name>
        <dbReference type="ChEBI" id="CHEBI:18420"/>
    </cofactor>
</comment>
<dbReference type="CDD" id="cd05398">
    <property type="entry name" value="NT_ClassII-CCAase"/>
    <property type="match status" value="1"/>
</dbReference>
<evidence type="ECO:0000313" key="14">
    <source>
        <dbReference type="Proteomes" id="UP000612712"/>
    </source>
</evidence>
<evidence type="ECO:0000256" key="10">
    <source>
        <dbReference type="ARBA" id="ARBA00022884"/>
    </source>
</evidence>
<evidence type="ECO:0000313" key="13">
    <source>
        <dbReference type="EMBL" id="MBB3115947.1"/>
    </source>
</evidence>
<gene>
    <name evidence="13" type="ORF">FHU32_001166</name>
</gene>
<dbReference type="InterPro" id="IPR006675">
    <property type="entry name" value="HDIG_dom"/>
</dbReference>
<organism evidence="13 14">
    <name type="scientific">Corynebacterium bovis DSM 20582 = CIP 54.80</name>
    <dbReference type="NCBI Taxonomy" id="927655"/>
    <lineage>
        <taxon>Bacteria</taxon>
        <taxon>Bacillati</taxon>
        <taxon>Actinomycetota</taxon>
        <taxon>Actinomycetes</taxon>
        <taxon>Mycobacteriales</taxon>
        <taxon>Corynebacteriaceae</taxon>
        <taxon>Corynebacterium</taxon>
    </lineage>
</organism>
<dbReference type="PANTHER" id="PTHR47545:SF1">
    <property type="entry name" value="MULTIFUNCTIONAL CCA PROTEIN"/>
    <property type="match status" value="1"/>
</dbReference>
<dbReference type="Proteomes" id="UP000612712">
    <property type="component" value="Unassembled WGS sequence"/>
</dbReference>
<evidence type="ECO:0000256" key="9">
    <source>
        <dbReference type="ARBA" id="ARBA00022842"/>
    </source>
</evidence>
<keyword evidence="5" id="KW-0479">Metal-binding</keyword>
<dbReference type="EMBL" id="JACHWT010000004">
    <property type="protein sequence ID" value="MBB3115947.1"/>
    <property type="molecule type" value="Genomic_DNA"/>
</dbReference>
<evidence type="ECO:0000259" key="12">
    <source>
        <dbReference type="SMART" id="SM00471"/>
    </source>
</evidence>
<dbReference type="EC" id="2.7.7.19" evidence="13"/>
<dbReference type="Pfam" id="PF12627">
    <property type="entry name" value="PolyA_pol_RNAbd"/>
    <property type="match status" value="1"/>
</dbReference>
<feature type="domain" description="HD/PDEase" evidence="12">
    <location>
        <begin position="277"/>
        <end position="433"/>
    </location>
</feature>
<keyword evidence="8" id="KW-0067">ATP-binding</keyword>
<comment type="caution">
    <text evidence="13">The sequence shown here is derived from an EMBL/GenBank/DDBJ whole genome shotgun (WGS) entry which is preliminary data.</text>
</comment>
<dbReference type="CDD" id="cd00077">
    <property type="entry name" value="HDc"/>
    <property type="match status" value="1"/>
</dbReference>
<evidence type="ECO:0000256" key="3">
    <source>
        <dbReference type="ARBA" id="ARBA00022694"/>
    </source>
</evidence>
<reference evidence="13" key="1">
    <citation type="submission" date="2020-08" db="EMBL/GenBank/DDBJ databases">
        <title>Sequencing the genomes of 1000 actinobacteria strains.</title>
        <authorList>
            <person name="Klenk H.-P."/>
        </authorList>
    </citation>
    <scope>NUCLEOTIDE SEQUENCE</scope>
    <source>
        <strain evidence="13">DSM 20582</strain>
    </source>
</reference>
<dbReference type="SUPFAM" id="SSF81301">
    <property type="entry name" value="Nucleotidyltransferase"/>
    <property type="match status" value="1"/>
</dbReference>
<evidence type="ECO:0000256" key="11">
    <source>
        <dbReference type="SAM" id="Coils"/>
    </source>
</evidence>
<dbReference type="InterPro" id="IPR003607">
    <property type="entry name" value="HD/PDEase_dom"/>
</dbReference>
<dbReference type="GO" id="GO:0005524">
    <property type="term" value="F:ATP binding"/>
    <property type="evidence" value="ECO:0007669"/>
    <property type="project" value="UniProtKB-KW"/>
</dbReference>
<dbReference type="InterPro" id="IPR006674">
    <property type="entry name" value="HD_domain"/>
</dbReference>
<feature type="coiled-coil region" evidence="11">
    <location>
        <begin position="428"/>
        <end position="455"/>
    </location>
</feature>
<name>A0A8I0CKV9_9CORY</name>
<evidence type="ECO:0000256" key="2">
    <source>
        <dbReference type="ARBA" id="ARBA00022679"/>
    </source>
</evidence>
<evidence type="ECO:0000256" key="8">
    <source>
        <dbReference type="ARBA" id="ARBA00022840"/>
    </source>
</evidence>
<dbReference type="NCBIfam" id="TIGR00277">
    <property type="entry name" value="HDIG"/>
    <property type="match status" value="1"/>
</dbReference>
<dbReference type="Pfam" id="PF01743">
    <property type="entry name" value="PolyA_pol"/>
    <property type="match status" value="1"/>
</dbReference>
<keyword evidence="7" id="KW-0692">RNA repair</keyword>
<dbReference type="SMART" id="SM00471">
    <property type="entry name" value="HDc"/>
    <property type="match status" value="1"/>
</dbReference>
<keyword evidence="4 13" id="KW-0548">Nucleotidyltransferase</keyword>
<dbReference type="Gene3D" id="1.10.3090.10">
    <property type="entry name" value="cca-adding enzyme, domain 2"/>
    <property type="match status" value="1"/>
</dbReference>
<keyword evidence="10" id="KW-0694">RNA-binding</keyword>
<protein>
    <submittedName>
        <fullName evidence="13">Poly(A) polymerase</fullName>
        <ecNumber evidence="13">2.7.7.19</ecNumber>
    </submittedName>
</protein>
<evidence type="ECO:0000256" key="4">
    <source>
        <dbReference type="ARBA" id="ARBA00022695"/>
    </source>
</evidence>
<keyword evidence="9" id="KW-0460">Magnesium</keyword>
<evidence type="ECO:0000256" key="6">
    <source>
        <dbReference type="ARBA" id="ARBA00022741"/>
    </source>
</evidence>
<evidence type="ECO:0000256" key="5">
    <source>
        <dbReference type="ARBA" id="ARBA00022723"/>
    </source>
</evidence>
<accession>A0A8I0CKV9</accession>
<dbReference type="SUPFAM" id="SSF81891">
    <property type="entry name" value="Poly A polymerase C-terminal region-like"/>
    <property type="match status" value="1"/>
</dbReference>
<sequence>MTDETRVTTTDRPVATTKDRSVMLATAWRTIRGLDRDLLPVAEAFRAQGHTLHLVGGSVRDALLGRLSHDLDFTTDARPEQVVEILTPLAETVWDTGIAYGTVSAMIRGTVVEITTYRADTYDGDSRNPEVTYGDTLEGDLVRRDFRCNAMALELSPVGEHVFHDPLGGLDDLEAGILDTPAAPETSFHDDPLRMLRACRFVAQLGFDVSARVREAMTAMSGEIARITVERVQAELNTLLLGVAPGQGLDLMVDTGLGDVVLPELPALRLTQDEHHQHKDVYLHSLQVLSNAVELEAERWADGIPLGDGEVREKTDDDSLQLRWAALLHDCGKPETREFTEEGGVTFHHHEVVGARMVRRRLKALKFPKRMTENIGTLVFLHMRFHGYSEGLWSDAAVRRYVADAGDLLPHLHLLVRADCTTRNVNKAAWLRRSYDQLEERIAELREREDLAAVRPDLDGDEIMEVLGLRPGPGVGVARTFLLNLRLDRGPLGREAAVAELRRWWDDGGSAEVAAAEQSGRKRRRGEGDRG</sequence>
<keyword evidence="3" id="KW-0819">tRNA processing</keyword>
<dbReference type="Gene3D" id="3.30.460.10">
    <property type="entry name" value="Beta Polymerase, domain 2"/>
    <property type="match status" value="1"/>
</dbReference>
<dbReference type="GO" id="GO:1990817">
    <property type="term" value="F:poly(A) RNA polymerase activity"/>
    <property type="evidence" value="ECO:0007669"/>
    <property type="project" value="UniProtKB-EC"/>
</dbReference>
<dbReference type="GO" id="GO:0003723">
    <property type="term" value="F:RNA binding"/>
    <property type="evidence" value="ECO:0007669"/>
    <property type="project" value="UniProtKB-KW"/>
</dbReference>
<dbReference type="GO" id="GO:0008033">
    <property type="term" value="P:tRNA processing"/>
    <property type="evidence" value="ECO:0007669"/>
    <property type="project" value="UniProtKB-KW"/>
</dbReference>
<dbReference type="InterPro" id="IPR014065">
    <property type="entry name" value="tRNA_adenylyltransferase"/>
</dbReference>
<dbReference type="PANTHER" id="PTHR47545">
    <property type="entry name" value="MULTIFUNCTIONAL CCA PROTEIN"/>
    <property type="match status" value="1"/>
</dbReference>
<dbReference type="GO" id="GO:0042245">
    <property type="term" value="P:RNA repair"/>
    <property type="evidence" value="ECO:0007669"/>
    <property type="project" value="UniProtKB-KW"/>
</dbReference>
<dbReference type="InterPro" id="IPR050124">
    <property type="entry name" value="tRNA_CCA-adding_enzyme"/>
</dbReference>
<dbReference type="AlphaFoldDB" id="A0A8I0CKV9"/>
<dbReference type="Pfam" id="PF01966">
    <property type="entry name" value="HD"/>
    <property type="match status" value="1"/>
</dbReference>
<evidence type="ECO:0000256" key="1">
    <source>
        <dbReference type="ARBA" id="ARBA00001946"/>
    </source>
</evidence>
<proteinExistence type="predicted"/>